<accession>A0A9D1JT43</accession>
<dbReference type="Gene3D" id="3.30.565.10">
    <property type="entry name" value="Histidine kinase-like ATPase, C-terminal domain"/>
    <property type="match status" value="1"/>
</dbReference>
<sequence>MAIILFCLIMSVSALADTYVLDCFAVARWGKLAAILLRPLLLGAVYLVFLPRLPREPVSLSPRLWKLVLGLAAMPLCSLAAVVLLTGGRYDSAAVLRLSLTMGLVVLPVVLLTSAALLAAILVLAQHEALEQSRRLASLREIYYQGLQQQERQVRQLRHDLRNHLTALLGLLEREDVEAAKSYAAQLSRQDALQGTTCFCDNEIANVVLSAKSAELKRAGIPAEFSVSLPAALPVADTDLCALLGNAMDNAREGAQGCPSPWVHLRCRVEKGLWMLQVENSVSGPVPADLSTTKSDKAAHGFGLPGMGEIARRYGDTLEAGCQKDVFRLLVCVPVGAPSQ</sequence>
<evidence type="ECO:0000313" key="3">
    <source>
        <dbReference type="EMBL" id="HIS64762.1"/>
    </source>
</evidence>
<dbReference type="GO" id="GO:0042802">
    <property type="term" value="F:identical protein binding"/>
    <property type="evidence" value="ECO:0007669"/>
    <property type="project" value="TreeGrafter"/>
</dbReference>
<dbReference type="Proteomes" id="UP000886741">
    <property type="component" value="Unassembled WGS sequence"/>
</dbReference>
<dbReference type="InterPro" id="IPR032834">
    <property type="entry name" value="NatK-like_C"/>
</dbReference>
<dbReference type="GO" id="GO:0016301">
    <property type="term" value="F:kinase activity"/>
    <property type="evidence" value="ECO:0007669"/>
    <property type="project" value="UniProtKB-KW"/>
</dbReference>
<feature type="transmembrane region" description="Helical" evidence="1">
    <location>
        <begin position="32"/>
        <end position="52"/>
    </location>
</feature>
<evidence type="ECO:0000259" key="2">
    <source>
        <dbReference type="Pfam" id="PF14501"/>
    </source>
</evidence>
<protein>
    <submittedName>
        <fullName evidence="3">Sensor histidine kinase</fullName>
    </submittedName>
</protein>
<gene>
    <name evidence="3" type="ORF">IAA83_05255</name>
</gene>
<organism evidence="3 4">
    <name type="scientific">Candidatus Avoscillospira avistercoris</name>
    <dbReference type="NCBI Taxonomy" id="2840707"/>
    <lineage>
        <taxon>Bacteria</taxon>
        <taxon>Bacillati</taxon>
        <taxon>Bacillota</taxon>
        <taxon>Clostridia</taxon>
        <taxon>Eubacteriales</taxon>
        <taxon>Oscillospiraceae</taxon>
        <taxon>Oscillospiraceae incertae sedis</taxon>
        <taxon>Candidatus Avoscillospira</taxon>
    </lineage>
</organism>
<dbReference type="EMBL" id="DVJJ01000079">
    <property type="protein sequence ID" value="HIS64762.1"/>
    <property type="molecule type" value="Genomic_DNA"/>
</dbReference>
<proteinExistence type="predicted"/>
<feature type="transmembrane region" description="Helical" evidence="1">
    <location>
        <begin position="64"/>
        <end position="85"/>
    </location>
</feature>
<keyword evidence="1" id="KW-0472">Membrane</keyword>
<dbReference type="CDD" id="cd16935">
    <property type="entry name" value="HATPase_AgrC-ComD-like"/>
    <property type="match status" value="1"/>
</dbReference>
<keyword evidence="1" id="KW-0812">Transmembrane</keyword>
<evidence type="ECO:0000256" key="1">
    <source>
        <dbReference type="SAM" id="Phobius"/>
    </source>
</evidence>
<reference evidence="3" key="2">
    <citation type="journal article" date="2021" name="PeerJ">
        <title>Extensive microbial diversity within the chicken gut microbiome revealed by metagenomics and culture.</title>
        <authorList>
            <person name="Gilroy R."/>
            <person name="Ravi A."/>
            <person name="Getino M."/>
            <person name="Pursley I."/>
            <person name="Horton D.L."/>
            <person name="Alikhan N.F."/>
            <person name="Baker D."/>
            <person name="Gharbi K."/>
            <person name="Hall N."/>
            <person name="Watson M."/>
            <person name="Adriaenssens E.M."/>
            <person name="Foster-Nyarko E."/>
            <person name="Jarju S."/>
            <person name="Secka A."/>
            <person name="Antonio M."/>
            <person name="Oren A."/>
            <person name="Chaudhuri R.R."/>
            <person name="La Ragione R."/>
            <person name="Hildebrand F."/>
            <person name="Pallen M.J."/>
        </authorList>
    </citation>
    <scope>NUCLEOTIDE SEQUENCE</scope>
    <source>
        <strain evidence="3">ChiBcec16-1751</strain>
    </source>
</reference>
<dbReference type="InterPro" id="IPR036890">
    <property type="entry name" value="HATPase_C_sf"/>
</dbReference>
<dbReference type="AlphaFoldDB" id="A0A9D1JT43"/>
<reference evidence="3" key="1">
    <citation type="submission" date="2020-10" db="EMBL/GenBank/DDBJ databases">
        <authorList>
            <person name="Gilroy R."/>
        </authorList>
    </citation>
    <scope>NUCLEOTIDE SEQUENCE</scope>
    <source>
        <strain evidence="3">ChiBcec16-1751</strain>
    </source>
</reference>
<feature type="domain" description="Sensor histidine kinase NatK-like C-terminal" evidence="2">
    <location>
        <begin position="238"/>
        <end position="333"/>
    </location>
</feature>
<keyword evidence="1" id="KW-1133">Transmembrane helix</keyword>
<dbReference type="PANTHER" id="PTHR40448">
    <property type="entry name" value="TWO-COMPONENT SENSOR HISTIDINE KINASE"/>
    <property type="match status" value="1"/>
</dbReference>
<name>A0A9D1JT43_9FIRM</name>
<evidence type="ECO:0000313" key="4">
    <source>
        <dbReference type="Proteomes" id="UP000886741"/>
    </source>
</evidence>
<keyword evidence="3" id="KW-0418">Kinase</keyword>
<keyword evidence="3" id="KW-0808">Transferase</keyword>
<dbReference type="SUPFAM" id="SSF55874">
    <property type="entry name" value="ATPase domain of HSP90 chaperone/DNA topoisomerase II/histidine kinase"/>
    <property type="match status" value="1"/>
</dbReference>
<feature type="transmembrane region" description="Helical" evidence="1">
    <location>
        <begin position="105"/>
        <end position="125"/>
    </location>
</feature>
<dbReference type="PANTHER" id="PTHR40448:SF1">
    <property type="entry name" value="TWO-COMPONENT SENSOR HISTIDINE KINASE"/>
    <property type="match status" value="1"/>
</dbReference>
<comment type="caution">
    <text evidence="3">The sequence shown here is derived from an EMBL/GenBank/DDBJ whole genome shotgun (WGS) entry which is preliminary data.</text>
</comment>
<dbReference type="Pfam" id="PF14501">
    <property type="entry name" value="HATPase_c_5"/>
    <property type="match status" value="1"/>
</dbReference>